<dbReference type="EMBL" id="JAUSWJ010000001">
    <property type="protein sequence ID" value="MDQ0516154.1"/>
    <property type="molecule type" value="Genomic_DNA"/>
</dbReference>
<dbReference type="InterPro" id="IPR010385">
    <property type="entry name" value="DUF982"/>
</dbReference>
<organism evidence="1 2">
    <name type="scientific">Kaistia geumhonensis</name>
    <dbReference type="NCBI Taxonomy" id="410839"/>
    <lineage>
        <taxon>Bacteria</taxon>
        <taxon>Pseudomonadati</taxon>
        <taxon>Pseudomonadota</taxon>
        <taxon>Alphaproteobacteria</taxon>
        <taxon>Hyphomicrobiales</taxon>
        <taxon>Kaistiaceae</taxon>
        <taxon>Kaistia</taxon>
    </lineage>
</organism>
<protein>
    <recommendedName>
        <fullName evidence="3">DUF982 domain-containing protein</fullName>
    </recommendedName>
</protein>
<evidence type="ECO:0008006" key="3">
    <source>
        <dbReference type="Google" id="ProtNLM"/>
    </source>
</evidence>
<evidence type="ECO:0000313" key="1">
    <source>
        <dbReference type="EMBL" id="MDQ0516154.1"/>
    </source>
</evidence>
<dbReference type="RefSeq" id="WP_266282394.1">
    <property type="nucleotide sequence ID" value="NZ_JAPKNF010000001.1"/>
</dbReference>
<name>A0ABU0M5B4_9HYPH</name>
<gene>
    <name evidence="1" type="ORF">QO015_001767</name>
</gene>
<comment type="caution">
    <text evidence="1">The sequence shown here is derived from an EMBL/GenBank/DDBJ whole genome shotgun (WGS) entry which is preliminary data.</text>
</comment>
<reference evidence="1 2" key="1">
    <citation type="submission" date="2023-07" db="EMBL/GenBank/DDBJ databases">
        <title>Genomic Encyclopedia of Type Strains, Phase IV (KMG-IV): sequencing the most valuable type-strain genomes for metagenomic binning, comparative biology and taxonomic classification.</title>
        <authorList>
            <person name="Goeker M."/>
        </authorList>
    </citation>
    <scope>NUCLEOTIDE SEQUENCE [LARGE SCALE GENOMIC DNA]</scope>
    <source>
        <strain evidence="1 2">B1-1</strain>
    </source>
</reference>
<dbReference type="Proteomes" id="UP001223743">
    <property type="component" value="Unassembled WGS sequence"/>
</dbReference>
<sequence>MMHPIERVSVWETVTRRRRLTNVEEAARWLLERWPTGTVKPRSYGKALRTCLDVLNGKASPASAREALVKVADDAGILDQA</sequence>
<dbReference type="Pfam" id="PF06169">
    <property type="entry name" value="DUF982"/>
    <property type="match status" value="1"/>
</dbReference>
<proteinExistence type="predicted"/>
<keyword evidence="2" id="KW-1185">Reference proteome</keyword>
<accession>A0ABU0M5B4</accession>
<evidence type="ECO:0000313" key="2">
    <source>
        <dbReference type="Proteomes" id="UP001223743"/>
    </source>
</evidence>
<dbReference type="Gene3D" id="6.10.250.730">
    <property type="match status" value="1"/>
</dbReference>